<name>A0A5B9P460_9BACT</name>
<gene>
    <name evidence="4" type="ORF">MFFC18_10430</name>
</gene>
<dbReference type="Gene3D" id="3.20.20.80">
    <property type="entry name" value="Glycosidases"/>
    <property type="match status" value="1"/>
</dbReference>
<feature type="domain" description="DUF5060" evidence="3">
    <location>
        <begin position="280"/>
        <end position="347"/>
    </location>
</feature>
<dbReference type="PROSITE" id="PS51257">
    <property type="entry name" value="PROKAR_LIPOPROTEIN"/>
    <property type="match status" value="1"/>
</dbReference>
<feature type="chain" id="PRO_5022669885" description="DUF5060 domain-containing protein" evidence="1">
    <location>
        <begin position="21"/>
        <end position="857"/>
    </location>
</feature>
<sequence precursor="true">MQKIFLTVFALAIVGSCAFAQDSTKSIVDANFLAEERDGFVAVEAEHFASQEKAGVRAFYLTTPTQHPKADSDGDPPHWLGASGNAYVEILPDTRRNHSEKLTGGVNFSNVPGKLAVLNYKIHFNTPGRYYVWVRAYSTGSEDNGLHVGIDGTWPEHGQRMQWCDGKHSWWWESKQRTEKVHCGVADEIWIDVPTAGEHTISFSMREDGFEFDKFLMTTDKDFQRPADAGAATVLKSGSAPAFELPSGPAGDGTVSVEADKVWDPVTITQSGPYAYETHDLLDSAKPNPFMDYRMEVTFSQGDQSFTVPGYFAADGNAAESSAKSGNAWRAHFSPSKAGDWKYEVSFVSGKGVAIDPNAIGTSVASCDGKSGTFKVDGPSKPGNGDQSRTGMLLPKATHLVFAESGKPFFKVGPDAPETLLAFRDFDGTRTLKPKPGPLKSFKNHVQDANETDPTWKNGKGKGLLGAVNYLASKGLNSMSFLTYNVDGDGANVWPHVSPTDKMHFDCSKLDQWSRVFHHAQFHNILLHFKLQETENDDWRHGTNSDSGKEIAGALDGGKCGPQRKLYLRELVARFGHLNMLEWNLGEENTQTFEEQMAMAVYLDSIDAYGHNIALHTYPQQQDKVYDPWLGKAPLTGLSLQNMWDAVHKRTLLWVNKSRNSDHPWVVANDEQGQADQGVPPDPGYAGFDGTVTMKNGRKYDLHDIRKRTLWGNLMAGGAGVMYYFGYALPENDLKCEDFRSRDKSWDYCQIAKEFLLENEIPIHELKNMNGLVGNKNDGYGNWCLAKPGSLYLVYLPEGGKVSLELSKESVDFEAFWFDPENGGELSPTKVANQRAATEFDSGVDAGKDRVLLLRAK</sequence>
<dbReference type="EMBL" id="CP042912">
    <property type="protein sequence ID" value="QEG21188.1"/>
    <property type="molecule type" value="Genomic_DNA"/>
</dbReference>
<dbReference type="Pfam" id="PF12904">
    <property type="entry name" value="Collagen_bind_2"/>
    <property type="match status" value="1"/>
</dbReference>
<dbReference type="OrthoDB" id="246387at2"/>
<dbReference type="InterPro" id="IPR013783">
    <property type="entry name" value="Ig-like_fold"/>
</dbReference>
<proteinExistence type="predicted"/>
<organism evidence="4 5">
    <name type="scientific">Mariniblastus fucicola</name>
    <dbReference type="NCBI Taxonomy" id="980251"/>
    <lineage>
        <taxon>Bacteria</taxon>
        <taxon>Pseudomonadati</taxon>
        <taxon>Planctomycetota</taxon>
        <taxon>Planctomycetia</taxon>
        <taxon>Pirellulales</taxon>
        <taxon>Pirellulaceae</taxon>
        <taxon>Mariniblastus</taxon>
    </lineage>
</organism>
<dbReference type="STRING" id="980251.GCA_001642875_01897"/>
<evidence type="ECO:0000259" key="3">
    <source>
        <dbReference type="Pfam" id="PF16586"/>
    </source>
</evidence>
<feature type="signal peptide" evidence="1">
    <location>
        <begin position="1"/>
        <end position="20"/>
    </location>
</feature>
<dbReference type="KEGG" id="mff:MFFC18_10430"/>
<evidence type="ECO:0008006" key="6">
    <source>
        <dbReference type="Google" id="ProtNLM"/>
    </source>
</evidence>
<evidence type="ECO:0000259" key="2">
    <source>
        <dbReference type="Pfam" id="PF12904"/>
    </source>
</evidence>
<evidence type="ECO:0000313" key="4">
    <source>
        <dbReference type="EMBL" id="QEG21188.1"/>
    </source>
</evidence>
<dbReference type="InterPro" id="IPR024749">
    <property type="entry name" value="Collagen-bd_put"/>
</dbReference>
<accession>A0A5B9P460</accession>
<reference evidence="4 5" key="1">
    <citation type="submission" date="2019-08" db="EMBL/GenBank/DDBJ databases">
        <title>Deep-cultivation of Planctomycetes and their phenomic and genomic characterization uncovers novel biology.</title>
        <authorList>
            <person name="Wiegand S."/>
            <person name="Jogler M."/>
            <person name="Boedeker C."/>
            <person name="Pinto D."/>
            <person name="Vollmers J."/>
            <person name="Rivas-Marin E."/>
            <person name="Kohn T."/>
            <person name="Peeters S.H."/>
            <person name="Heuer A."/>
            <person name="Rast P."/>
            <person name="Oberbeckmann S."/>
            <person name="Bunk B."/>
            <person name="Jeske O."/>
            <person name="Meyerdierks A."/>
            <person name="Storesund J.E."/>
            <person name="Kallscheuer N."/>
            <person name="Luecker S."/>
            <person name="Lage O.M."/>
            <person name="Pohl T."/>
            <person name="Merkel B.J."/>
            <person name="Hornburger P."/>
            <person name="Mueller R.-W."/>
            <person name="Bruemmer F."/>
            <person name="Labrenz M."/>
            <person name="Spormann A.M."/>
            <person name="Op den Camp H."/>
            <person name="Overmann J."/>
            <person name="Amann R."/>
            <person name="Jetten M.S.M."/>
            <person name="Mascher T."/>
            <person name="Medema M.H."/>
            <person name="Devos D.P."/>
            <person name="Kaster A.-K."/>
            <person name="Ovreas L."/>
            <person name="Rohde M."/>
            <person name="Galperin M.Y."/>
            <person name="Jogler C."/>
        </authorList>
    </citation>
    <scope>NUCLEOTIDE SEQUENCE [LARGE SCALE GENOMIC DNA]</scope>
    <source>
        <strain evidence="4 5">FC18</strain>
    </source>
</reference>
<feature type="domain" description="Putative collagen-binding" evidence="2">
    <location>
        <begin position="773"/>
        <end position="854"/>
    </location>
</feature>
<dbReference type="Gene3D" id="2.60.40.10">
    <property type="entry name" value="Immunoglobulins"/>
    <property type="match status" value="1"/>
</dbReference>
<dbReference type="InterPro" id="IPR032260">
    <property type="entry name" value="DUF5060"/>
</dbReference>
<dbReference type="Pfam" id="PF16586">
    <property type="entry name" value="DUF5060"/>
    <property type="match status" value="1"/>
</dbReference>
<protein>
    <recommendedName>
        <fullName evidence="6">DUF5060 domain-containing protein</fullName>
    </recommendedName>
</protein>
<keyword evidence="1" id="KW-0732">Signal</keyword>
<keyword evidence="5" id="KW-1185">Reference proteome</keyword>
<dbReference type="AlphaFoldDB" id="A0A5B9P460"/>
<evidence type="ECO:0000313" key="5">
    <source>
        <dbReference type="Proteomes" id="UP000322214"/>
    </source>
</evidence>
<dbReference type="Gene3D" id="2.60.120.1620">
    <property type="match status" value="1"/>
</dbReference>
<dbReference type="RefSeq" id="WP_084416707.1">
    <property type="nucleotide sequence ID" value="NZ_CP042912.1"/>
</dbReference>
<evidence type="ECO:0000256" key="1">
    <source>
        <dbReference type="SAM" id="SignalP"/>
    </source>
</evidence>
<dbReference type="Proteomes" id="UP000322214">
    <property type="component" value="Chromosome"/>
</dbReference>